<sequence length="480" mass="53422">AMNLQRKIGKLLSVIGDHKRFAMAVATHDVPRIHQLVKTAIENNASPREIVRRIENSMAGLMKTCSYEAKDFDLGLLCWQLGGPKLVYALQRAGVSPALSTIQQHAIKCNVTISIGRPKAVDIQQNIQKFWGTRSAGFGQTFGHSLLIDEINLEECGRYFPASNIIVGLCREHAHTVDPYITSIKAVRDVGKAIHSGECHLGKEATVAAIGRFSKDNYHISPVILSPTCKTETAEQSKIWIQNILAQWKNSEDGEKKWGSIWSVASDGDATRRKAFHLLLMVTELSPNEPLWDELGDLRLLNLQTGPSNVTMDFDFKHLFKRRSNLIRSPEGTLIAMTLLTCDTVSKELSRLEDLSPKEIEALIDPADHQNVPKAVRLLQHILEVKKLPTIGLSPGELKSRKAITILSTILEAVISPFVQPTWSLSQQLESLALASHLILYGMYKHGTAFISGQLYHDLQSMVKNAYFCVAKQRLQDPKA</sequence>
<dbReference type="Proteomes" id="UP000054279">
    <property type="component" value="Unassembled WGS sequence"/>
</dbReference>
<feature type="non-terminal residue" evidence="1">
    <location>
        <position position="480"/>
    </location>
</feature>
<dbReference type="EMBL" id="KN837178">
    <property type="protein sequence ID" value="KIJ36456.1"/>
    <property type="molecule type" value="Genomic_DNA"/>
</dbReference>
<proteinExistence type="predicted"/>
<reference evidence="1 2" key="1">
    <citation type="submission" date="2014-06" db="EMBL/GenBank/DDBJ databases">
        <title>Evolutionary Origins and Diversification of the Mycorrhizal Mutualists.</title>
        <authorList>
            <consortium name="DOE Joint Genome Institute"/>
            <consortium name="Mycorrhizal Genomics Consortium"/>
            <person name="Kohler A."/>
            <person name="Kuo A."/>
            <person name="Nagy L.G."/>
            <person name="Floudas D."/>
            <person name="Copeland A."/>
            <person name="Barry K.W."/>
            <person name="Cichocki N."/>
            <person name="Veneault-Fourrey C."/>
            <person name="LaButti K."/>
            <person name="Lindquist E.A."/>
            <person name="Lipzen A."/>
            <person name="Lundell T."/>
            <person name="Morin E."/>
            <person name="Murat C."/>
            <person name="Riley R."/>
            <person name="Ohm R."/>
            <person name="Sun H."/>
            <person name="Tunlid A."/>
            <person name="Henrissat B."/>
            <person name="Grigoriev I.V."/>
            <person name="Hibbett D.S."/>
            <person name="Martin F."/>
        </authorList>
    </citation>
    <scope>NUCLEOTIDE SEQUENCE [LARGE SCALE GENOMIC DNA]</scope>
    <source>
        <strain evidence="1 2">SS14</strain>
    </source>
</reference>
<evidence type="ECO:0000313" key="1">
    <source>
        <dbReference type="EMBL" id="KIJ36456.1"/>
    </source>
</evidence>
<feature type="non-terminal residue" evidence="1">
    <location>
        <position position="1"/>
    </location>
</feature>
<name>A0A0C9VGJ3_SPHS4</name>
<organism evidence="1 2">
    <name type="scientific">Sphaerobolus stellatus (strain SS14)</name>
    <dbReference type="NCBI Taxonomy" id="990650"/>
    <lineage>
        <taxon>Eukaryota</taxon>
        <taxon>Fungi</taxon>
        <taxon>Dikarya</taxon>
        <taxon>Basidiomycota</taxon>
        <taxon>Agaricomycotina</taxon>
        <taxon>Agaricomycetes</taxon>
        <taxon>Phallomycetidae</taxon>
        <taxon>Geastrales</taxon>
        <taxon>Sphaerobolaceae</taxon>
        <taxon>Sphaerobolus</taxon>
    </lineage>
</organism>
<gene>
    <name evidence="1" type="ORF">M422DRAFT_77421</name>
</gene>
<dbReference type="OrthoDB" id="2659841at2759"/>
<evidence type="ECO:0000313" key="2">
    <source>
        <dbReference type="Proteomes" id="UP000054279"/>
    </source>
</evidence>
<accession>A0A0C9VGJ3</accession>
<dbReference type="AlphaFoldDB" id="A0A0C9VGJ3"/>
<keyword evidence="2" id="KW-1185">Reference proteome</keyword>
<protein>
    <submittedName>
        <fullName evidence="1">Uncharacterized protein</fullName>
    </submittedName>
</protein>
<dbReference type="HOGENOM" id="CLU_017008_0_0_1"/>